<protein>
    <submittedName>
        <fullName evidence="1">Uncharacterized protein</fullName>
    </submittedName>
</protein>
<dbReference type="AlphaFoldDB" id="A0AAD9KT95"/>
<dbReference type="Proteomes" id="UP001209878">
    <property type="component" value="Unassembled WGS sequence"/>
</dbReference>
<reference evidence="1" key="1">
    <citation type="journal article" date="2023" name="Mol. Biol. Evol.">
        <title>Third-Generation Sequencing Reveals the Adaptive Role of the Epigenome in Three Deep-Sea Polychaetes.</title>
        <authorList>
            <person name="Perez M."/>
            <person name="Aroh O."/>
            <person name="Sun Y."/>
            <person name="Lan Y."/>
            <person name="Juniper S.K."/>
            <person name="Young C.R."/>
            <person name="Angers B."/>
            <person name="Qian P.Y."/>
        </authorList>
    </citation>
    <scope>NUCLEOTIDE SEQUENCE</scope>
    <source>
        <strain evidence="1">R07B-5</strain>
    </source>
</reference>
<comment type="caution">
    <text evidence="1">The sequence shown here is derived from an EMBL/GenBank/DDBJ whole genome shotgun (WGS) entry which is preliminary data.</text>
</comment>
<name>A0AAD9KT95_RIDPI</name>
<evidence type="ECO:0000313" key="2">
    <source>
        <dbReference type="Proteomes" id="UP001209878"/>
    </source>
</evidence>
<keyword evidence="2" id="KW-1185">Reference proteome</keyword>
<organism evidence="1 2">
    <name type="scientific">Ridgeia piscesae</name>
    <name type="common">Tubeworm</name>
    <dbReference type="NCBI Taxonomy" id="27915"/>
    <lineage>
        <taxon>Eukaryota</taxon>
        <taxon>Metazoa</taxon>
        <taxon>Spiralia</taxon>
        <taxon>Lophotrochozoa</taxon>
        <taxon>Annelida</taxon>
        <taxon>Polychaeta</taxon>
        <taxon>Sedentaria</taxon>
        <taxon>Canalipalpata</taxon>
        <taxon>Sabellida</taxon>
        <taxon>Siboglinidae</taxon>
        <taxon>Ridgeia</taxon>
    </lineage>
</organism>
<gene>
    <name evidence="1" type="ORF">NP493_632g01013</name>
</gene>
<evidence type="ECO:0000313" key="1">
    <source>
        <dbReference type="EMBL" id="KAK2176900.1"/>
    </source>
</evidence>
<accession>A0AAD9KT95</accession>
<dbReference type="EMBL" id="JAODUO010000631">
    <property type="protein sequence ID" value="KAK2176900.1"/>
    <property type="molecule type" value="Genomic_DNA"/>
</dbReference>
<sequence length="141" mass="14839">MRAQESHTYTHVQIQALILTATCGQTSLDSVLTTGQLEPLYPASYLRPSPESAFTVASGSARTSVEPMELHPIARSFTVTPAVCSSPRASLYVLPSVGGSLLSKQVIASSAATASRLSEAAECQRRLVHARGGMCPATDGY</sequence>
<proteinExistence type="predicted"/>